<dbReference type="Gene3D" id="3.40.190.10">
    <property type="entry name" value="Periplasmic binding protein-like II"/>
    <property type="match status" value="2"/>
</dbReference>
<protein>
    <submittedName>
        <fullName evidence="6">LysR family transcriptional regulator</fullName>
    </submittedName>
</protein>
<evidence type="ECO:0000313" key="6">
    <source>
        <dbReference type="EMBL" id="QLI81466.1"/>
    </source>
</evidence>
<reference evidence="6 7" key="1">
    <citation type="journal article" date="2016" name="Int. J. Syst. Evol. Microbiol.">
        <title>Chitinibacter fontanus sp. nov., isolated from a spring.</title>
        <authorList>
            <person name="Sheu S.Y."/>
            <person name="Li Y.S."/>
            <person name="Young C.C."/>
            <person name="Chen W.M."/>
        </authorList>
    </citation>
    <scope>NUCLEOTIDE SEQUENCE [LARGE SCALE GENOMIC DNA]</scope>
    <source>
        <strain evidence="6 7">STM-7</strain>
    </source>
</reference>
<organism evidence="6 7">
    <name type="scientific">Chitinibacter fontanus</name>
    <dbReference type="NCBI Taxonomy" id="1737446"/>
    <lineage>
        <taxon>Bacteria</taxon>
        <taxon>Pseudomonadati</taxon>
        <taxon>Pseudomonadota</taxon>
        <taxon>Betaproteobacteria</taxon>
        <taxon>Neisseriales</taxon>
        <taxon>Chitinibacteraceae</taxon>
        <taxon>Chitinibacter</taxon>
    </lineage>
</organism>
<sequence length="306" mass="34101">MNPLPPLPALRAFEAVSRLGSVVKAADALSVTHSAISHQLHALEEYLGLPLFERSGRKLVLTEDGRHYALEIRMALNDMAEATRMVRARPKPNEIKLTTMPSFGLGWLIARLPEFQAQFPQYRIDLRASLAFDDLNLGQLDLAIRMGAGDWEGLKTEHLLDDYLVVVAAPQLDNLPQTAAEVKQARIIGTLEKWSSWSKAAELGDWTPNFALFCNDNNLALQAVRLGQGVTLTRLSIVLNLLLAGELRLVGGVITPHPNRYWLVWPPRLDGSVKLHHFMGWLKQAAERSQQQMQAYIAGVLAENNH</sequence>
<dbReference type="InterPro" id="IPR005119">
    <property type="entry name" value="LysR_subst-bd"/>
</dbReference>
<name>A0A7D5ZD34_9NEIS</name>
<dbReference type="GO" id="GO:0003700">
    <property type="term" value="F:DNA-binding transcription factor activity"/>
    <property type="evidence" value="ECO:0007669"/>
    <property type="project" value="InterPro"/>
</dbReference>
<proteinExistence type="inferred from homology"/>
<dbReference type="PANTHER" id="PTHR30537">
    <property type="entry name" value="HTH-TYPE TRANSCRIPTIONAL REGULATOR"/>
    <property type="match status" value="1"/>
</dbReference>
<dbReference type="SUPFAM" id="SSF53850">
    <property type="entry name" value="Periplasmic binding protein-like II"/>
    <property type="match status" value="1"/>
</dbReference>
<dbReference type="EMBL" id="CP058952">
    <property type="protein sequence ID" value="QLI81466.1"/>
    <property type="molecule type" value="Genomic_DNA"/>
</dbReference>
<dbReference type="GO" id="GO:0043565">
    <property type="term" value="F:sequence-specific DNA binding"/>
    <property type="evidence" value="ECO:0007669"/>
    <property type="project" value="TreeGrafter"/>
</dbReference>
<evidence type="ECO:0000313" key="7">
    <source>
        <dbReference type="Proteomes" id="UP000510822"/>
    </source>
</evidence>
<dbReference type="PRINTS" id="PR00039">
    <property type="entry name" value="HTHLYSR"/>
</dbReference>
<evidence type="ECO:0000259" key="5">
    <source>
        <dbReference type="PROSITE" id="PS50931"/>
    </source>
</evidence>
<keyword evidence="4" id="KW-0804">Transcription</keyword>
<dbReference type="KEGG" id="cfon:HZU75_07965"/>
<dbReference type="InterPro" id="IPR058163">
    <property type="entry name" value="LysR-type_TF_proteobact-type"/>
</dbReference>
<dbReference type="PROSITE" id="PS50931">
    <property type="entry name" value="HTH_LYSR"/>
    <property type="match status" value="1"/>
</dbReference>
<keyword evidence="7" id="KW-1185">Reference proteome</keyword>
<evidence type="ECO:0000256" key="1">
    <source>
        <dbReference type="ARBA" id="ARBA00009437"/>
    </source>
</evidence>
<dbReference type="InterPro" id="IPR036388">
    <property type="entry name" value="WH-like_DNA-bd_sf"/>
</dbReference>
<keyword evidence="3" id="KW-0238">DNA-binding</keyword>
<feature type="domain" description="HTH lysR-type" evidence="5">
    <location>
        <begin position="5"/>
        <end position="62"/>
    </location>
</feature>
<dbReference type="SUPFAM" id="SSF46785">
    <property type="entry name" value="Winged helix' DNA-binding domain"/>
    <property type="match status" value="1"/>
</dbReference>
<gene>
    <name evidence="6" type="ORF">HZU75_07965</name>
</gene>
<dbReference type="PANTHER" id="PTHR30537:SF79">
    <property type="entry name" value="TRANSCRIPTIONAL REGULATOR-RELATED"/>
    <property type="match status" value="1"/>
</dbReference>
<dbReference type="InterPro" id="IPR000847">
    <property type="entry name" value="LysR_HTH_N"/>
</dbReference>
<dbReference type="FunFam" id="1.10.10.10:FF:000001">
    <property type="entry name" value="LysR family transcriptional regulator"/>
    <property type="match status" value="1"/>
</dbReference>
<dbReference type="AlphaFoldDB" id="A0A7D5ZD34"/>
<dbReference type="Pfam" id="PF03466">
    <property type="entry name" value="LysR_substrate"/>
    <property type="match status" value="1"/>
</dbReference>
<comment type="similarity">
    <text evidence="1">Belongs to the LysR transcriptional regulatory family.</text>
</comment>
<dbReference type="Proteomes" id="UP000510822">
    <property type="component" value="Chromosome"/>
</dbReference>
<evidence type="ECO:0000256" key="3">
    <source>
        <dbReference type="ARBA" id="ARBA00023125"/>
    </source>
</evidence>
<evidence type="ECO:0000256" key="4">
    <source>
        <dbReference type="ARBA" id="ARBA00023163"/>
    </source>
</evidence>
<dbReference type="Gene3D" id="1.10.10.10">
    <property type="entry name" value="Winged helix-like DNA-binding domain superfamily/Winged helix DNA-binding domain"/>
    <property type="match status" value="1"/>
</dbReference>
<dbReference type="RefSeq" id="WP_180308592.1">
    <property type="nucleotide sequence ID" value="NZ_CP058952.1"/>
</dbReference>
<dbReference type="GO" id="GO:0006351">
    <property type="term" value="P:DNA-templated transcription"/>
    <property type="evidence" value="ECO:0007669"/>
    <property type="project" value="TreeGrafter"/>
</dbReference>
<dbReference type="Pfam" id="PF00126">
    <property type="entry name" value="HTH_1"/>
    <property type="match status" value="1"/>
</dbReference>
<dbReference type="InterPro" id="IPR036390">
    <property type="entry name" value="WH_DNA-bd_sf"/>
</dbReference>
<keyword evidence="2" id="KW-0805">Transcription regulation</keyword>
<evidence type="ECO:0000256" key="2">
    <source>
        <dbReference type="ARBA" id="ARBA00023015"/>
    </source>
</evidence>
<accession>A0A7D5ZD34</accession>